<evidence type="ECO:0000313" key="2">
    <source>
        <dbReference type="Proteomes" id="UP000310200"/>
    </source>
</evidence>
<organism evidence="1 2">
    <name type="scientific">Temnothorax longispinosus</name>
    <dbReference type="NCBI Taxonomy" id="300112"/>
    <lineage>
        <taxon>Eukaryota</taxon>
        <taxon>Metazoa</taxon>
        <taxon>Ecdysozoa</taxon>
        <taxon>Arthropoda</taxon>
        <taxon>Hexapoda</taxon>
        <taxon>Insecta</taxon>
        <taxon>Pterygota</taxon>
        <taxon>Neoptera</taxon>
        <taxon>Endopterygota</taxon>
        <taxon>Hymenoptera</taxon>
        <taxon>Apocrita</taxon>
        <taxon>Aculeata</taxon>
        <taxon>Formicoidea</taxon>
        <taxon>Formicidae</taxon>
        <taxon>Myrmicinae</taxon>
        <taxon>Temnothorax</taxon>
    </lineage>
</organism>
<keyword evidence="2" id="KW-1185">Reference proteome</keyword>
<comment type="caution">
    <text evidence="1">The sequence shown here is derived from an EMBL/GenBank/DDBJ whole genome shotgun (WGS) entry which is preliminary data.</text>
</comment>
<gene>
    <name evidence="1" type="ORF">DBV15_08728</name>
</gene>
<dbReference type="EMBL" id="QBLH01001448">
    <property type="protein sequence ID" value="TGZ51855.1"/>
    <property type="molecule type" value="Genomic_DNA"/>
</dbReference>
<proteinExistence type="predicted"/>
<evidence type="ECO:0000313" key="1">
    <source>
        <dbReference type="EMBL" id="TGZ51855.1"/>
    </source>
</evidence>
<dbReference type="Proteomes" id="UP000310200">
    <property type="component" value="Unassembled WGS sequence"/>
</dbReference>
<protein>
    <submittedName>
        <fullName evidence="1">Uncharacterized protein</fullName>
    </submittedName>
</protein>
<sequence>MPQSTRFTLLGENVFAVQARANLFDSGFRETPLPNKSPVIRENRTSPGRGRGRRSVCISVAVAFSRCPPIFATTNHSAPRKICFSDVARPALKRLRNPQGRFAVIWVQPRYYRSSLYVRYCSAGRGVIVKDNGISRSDSGGAAAAAAAATPLTGQLI</sequence>
<accession>A0A4S2KPY4</accession>
<dbReference type="AlphaFoldDB" id="A0A4S2KPY4"/>
<reference evidence="1 2" key="1">
    <citation type="journal article" date="2019" name="Philos. Trans. R. Soc. Lond., B, Biol. Sci.">
        <title>Ant behaviour and brain gene expression of defending hosts depend on the ecological success of the intruding social parasite.</title>
        <authorList>
            <person name="Kaur R."/>
            <person name="Stoldt M."/>
            <person name="Jongepier E."/>
            <person name="Feldmeyer B."/>
            <person name="Menzel F."/>
            <person name="Bornberg-Bauer E."/>
            <person name="Foitzik S."/>
        </authorList>
    </citation>
    <scope>NUCLEOTIDE SEQUENCE [LARGE SCALE GENOMIC DNA]</scope>
    <source>
        <tissue evidence="1">Whole body</tissue>
    </source>
</reference>
<name>A0A4S2KPY4_9HYME</name>